<dbReference type="EMBL" id="FTPD01000005">
    <property type="protein sequence ID" value="SIT53544.1"/>
    <property type="molecule type" value="Genomic_DNA"/>
</dbReference>
<dbReference type="Pfam" id="PF01370">
    <property type="entry name" value="Epimerase"/>
    <property type="match status" value="1"/>
</dbReference>
<dbReference type="Gene3D" id="3.40.50.720">
    <property type="entry name" value="NAD(P)-binding Rossmann-like Domain"/>
    <property type="match status" value="1"/>
</dbReference>
<evidence type="ECO:0000313" key="3">
    <source>
        <dbReference type="Proteomes" id="UP000188388"/>
    </source>
</evidence>
<evidence type="ECO:0000313" key="2">
    <source>
        <dbReference type="EMBL" id="SIT53544.1"/>
    </source>
</evidence>
<dbReference type="InterPro" id="IPR036291">
    <property type="entry name" value="NAD(P)-bd_dom_sf"/>
</dbReference>
<sequence length="351" mass="39030">MNEPTRVLVTGHNGYLGSVIVPVLQAAGYEVVGLDMGYFRACTLGADNTSVPEITKDLRAIEPPDLQGFDAVIHLAALSNDPIGNLNADWTRQINAEGTVRLATMAKAAGIRRFLFSSSCIMYGMSKAAVVDETAPLAPQTEYARSKAVAEEALRALADDRFSPVYCRNGTVYGLSPRMRFDTVLNNFMGSAFTTGRVEVHSDGTPWRPVVHVQDVARYFKLMLEAPLQDIHNEAFNMGVESLNLQVREIAEIAVEAVPGAQLTLAPKPGADQRTYKADFSKFSRTFPDFEFQSTARKGAQELYEAFRSIALRFEDFTDKRFTRLRWLDHLLKAGMLDDQLRWRTAQPRVA</sequence>
<organism evidence="2 3">
    <name type="scientific">Mesorhizobium prunaredense</name>
    <dbReference type="NCBI Taxonomy" id="1631249"/>
    <lineage>
        <taxon>Bacteria</taxon>
        <taxon>Pseudomonadati</taxon>
        <taxon>Pseudomonadota</taxon>
        <taxon>Alphaproteobacteria</taxon>
        <taxon>Hyphomicrobiales</taxon>
        <taxon>Phyllobacteriaceae</taxon>
        <taxon>Mesorhizobium</taxon>
    </lineage>
</organism>
<evidence type="ECO:0000259" key="1">
    <source>
        <dbReference type="Pfam" id="PF01370"/>
    </source>
</evidence>
<dbReference type="AlphaFoldDB" id="A0A1R3V583"/>
<dbReference type="STRING" id="1631249.BQ8794_130028"/>
<proteinExistence type="predicted"/>
<feature type="domain" description="NAD-dependent epimerase/dehydratase" evidence="1">
    <location>
        <begin position="7"/>
        <end position="239"/>
    </location>
</feature>
<keyword evidence="3" id="KW-1185">Reference proteome</keyword>
<dbReference type="InterPro" id="IPR050177">
    <property type="entry name" value="Lipid_A_modif_metabolic_enz"/>
</dbReference>
<dbReference type="SUPFAM" id="SSF51735">
    <property type="entry name" value="NAD(P)-binding Rossmann-fold domains"/>
    <property type="match status" value="1"/>
</dbReference>
<name>A0A1R3V583_9HYPH</name>
<dbReference type="RefSeq" id="WP_077373555.1">
    <property type="nucleotide sequence ID" value="NZ_FTPD01000005.1"/>
</dbReference>
<reference evidence="3" key="1">
    <citation type="submission" date="2017-01" db="EMBL/GenBank/DDBJ databases">
        <authorList>
            <person name="Brunel B."/>
        </authorList>
    </citation>
    <scope>NUCLEOTIDE SEQUENCE [LARGE SCALE GENOMIC DNA]</scope>
</reference>
<accession>A0A1R3V583</accession>
<dbReference type="InterPro" id="IPR001509">
    <property type="entry name" value="Epimerase_deHydtase"/>
</dbReference>
<dbReference type="Proteomes" id="UP000188388">
    <property type="component" value="Unassembled WGS sequence"/>
</dbReference>
<dbReference type="PANTHER" id="PTHR43245:SF23">
    <property type="entry name" value="NAD(P)-BINDING DOMAIN-CONTAINING PROTEIN"/>
    <property type="match status" value="1"/>
</dbReference>
<gene>
    <name evidence="2" type="ORF">BQ8794_130028</name>
</gene>
<dbReference type="CDD" id="cd08946">
    <property type="entry name" value="SDR_e"/>
    <property type="match status" value="1"/>
</dbReference>
<protein>
    <submittedName>
        <fullName evidence="2">NAD-dependent epimerase/dehydratase</fullName>
    </submittedName>
</protein>
<dbReference type="PANTHER" id="PTHR43245">
    <property type="entry name" value="BIFUNCTIONAL POLYMYXIN RESISTANCE PROTEIN ARNA"/>
    <property type="match status" value="1"/>
</dbReference>